<dbReference type="EMBL" id="QPFP01000100">
    <property type="protein sequence ID" value="TEB21926.1"/>
    <property type="molecule type" value="Genomic_DNA"/>
</dbReference>
<organism evidence="2 3">
    <name type="scientific">Coprinellus micaceus</name>
    <name type="common">Glistening ink-cap mushroom</name>
    <name type="synonym">Coprinus micaceus</name>
    <dbReference type="NCBI Taxonomy" id="71717"/>
    <lineage>
        <taxon>Eukaryota</taxon>
        <taxon>Fungi</taxon>
        <taxon>Dikarya</taxon>
        <taxon>Basidiomycota</taxon>
        <taxon>Agaricomycotina</taxon>
        <taxon>Agaricomycetes</taxon>
        <taxon>Agaricomycetidae</taxon>
        <taxon>Agaricales</taxon>
        <taxon>Agaricineae</taxon>
        <taxon>Psathyrellaceae</taxon>
        <taxon>Coprinellus</taxon>
    </lineage>
</organism>
<dbReference type="AlphaFoldDB" id="A0A4Y7SJ78"/>
<evidence type="ECO:0000313" key="2">
    <source>
        <dbReference type="EMBL" id="TEB21926.1"/>
    </source>
</evidence>
<name>A0A4Y7SJ78_COPMI</name>
<keyword evidence="3" id="KW-1185">Reference proteome</keyword>
<reference evidence="2 3" key="1">
    <citation type="journal article" date="2019" name="Nat. Ecol. Evol.">
        <title>Megaphylogeny resolves global patterns of mushroom evolution.</title>
        <authorList>
            <person name="Varga T."/>
            <person name="Krizsan K."/>
            <person name="Foldi C."/>
            <person name="Dima B."/>
            <person name="Sanchez-Garcia M."/>
            <person name="Sanchez-Ramirez S."/>
            <person name="Szollosi G.J."/>
            <person name="Szarkandi J.G."/>
            <person name="Papp V."/>
            <person name="Albert L."/>
            <person name="Andreopoulos W."/>
            <person name="Angelini C."/>
            <person name="Antonin V."/>
            <person name="Barry K.W."/>
            <person name="Bougher N.L."/>
            <person name="Buchanan P."/>
            <person name="Buyck B."/>
            <person name="Bense V."/>
            <person name="Catcheside P."/>
            <person name="Chovatia M."/>
            <person name="Cooper J."/>
            <person name="Damon W."/>
            <person name="Desjardin D."/>
            <person name="Finy P."/>
            <person name="Geml J."/>
            <person name="Haridas S."/>
            <person name="Hughes K."/>
            <person name="Justo A."/>
            <person name="Karasinski D."/>
            <person name="Kautmanova I."/>
            <person name="Kiss B."/>
            <person name="Kocsube S."/>
            <person name="Kotiranta H."/>
            <person name="LaButti K.M."/>
            <person name="Lechner B.E."/>
            <person name="Liimatainen K."/>
            <person name="Lipzen A."/>
            <person name="Lukacs Z."/>
            <person name="Mihaltcheva S."/>
            <person name="Morgado L.N."/>
            <person name="Niskanen T."/>
            <person name="Noordeloos M.E."/>
            <person name="Ohm R.A."/>
            <person name="Ortiz-Santana B."/>
            <person name="Ovrebo C."/>
            <person name="Racz N."/>
            <person name="Riley R."/>
            <person name="Savchenko A."/>
            <person name="Shiryaev A."/>
            <person name="Soop K."/>
            <person name="Spirin V."/>
            <person name="Szebenyi C."/>
            <person name="Tomsovsky M."/>
            <person name="Tulloss R.E."/>
            <person name="Uehling J."/>
            <person name="Grigoriev I.V."/>
            <person name="Vagvolgyi C."/>
            <person name="Papp T."/>
            <person name="Martin F.M."/>
            <person name="Miettinen O."/>
            <person name="Hibbett D.S."/>
            <person name="Nagy L.G."/>
        </authorList>
    </citation>
    <scope>NUCLEOTIDE SEQUENCE [LARGE SCALE GENOMIC DNA]</scope>
    <source>
        <strain evidence="2 3">FP101781</strain>
    </source>
</reference>
<dbReference type="OrthoDB" id="74764at2759"/>
<protein>
    <recommendedName>
        <fullName evidence="1">DUF1996 domain-containing protein</fullName>
    </recommendedName>
</protein>
<accession>A0A4Y7SJ78</accession>
<comment type="caution">
    <text evidence="2">The sequence shown here is derived from an EMBL/GenBank/DDBJ whole genome shotgun (WGS) entry which is preliminary data.</text>
</comment>
<dbReference type="InterPro" id="IPR018535">
    <property type="entry name" value="DUF1996"/>
</dbReference>
<dbReference type="PANTHER" id="PTHR43662:SF6">
    <property type="entry name" value="DUF1996 DOMAIN-CONTAINING PROTEIN"/>
    <property type="match status" value="1"/>
</dbReference>
<evidence type="ECO:0000259" key="1">
    <source>
        <dbReference type="Pfam" id="PF09362"/>
    </source>
</evidence>
<dbReference type="Pfam" id="PF09362">
    <property type="entry name" value="DUF1996"/>
    <property type="match status" value="1"/>
</dbReference>
<evidence type="ECO:0000313" key="3">
    <source>
        <dbReference type="Proteomes" id="UP000298030"/>
    </source>
</evidence>
<dbReference type="PANTHER" id="PTHR43662">
    <property type="match status" value="1"/>
</dbReference>
<dbReference type="STRING" id="71717.A0A4Y7SJ78"/>
<gene>
    <name evidence="2" type="ORF">FA13DRAFT_1779023</name>
</gene>
<feature type="domain" description="DUF1996" evidence="1">
    <location>
        <begin position="174"/>
        <end position="403"/>
    </location>
</feature>
<dbReference type="Proteomes" id="UP000298030">
    <property type="component" value="Unassembled WGS sequence"/>
</dbReference>
<proteinExistence type="predicted"/>
<sequence>MRVSTRTFPWKDKDTETRTLGQYRKLLLIPAGTLPNPVKNVLRPSNAYFMKSLTGWSQGIEHVDRTCRRREYLNEAEAAWNLDGSPEEGKRLPPPLITFVGLLLIRAENASPAFFTEQNSFSRDCLLTSPTFEHTSKSVEMLPNRSLLPIAVFIQAATATIRFGCSQLVTERFDPLVTPGQVAPHVHQIIGGNAFNLSMDPQVDYAETATCTTCRFKEDKSNYWTAILYFKHSEWKLHSGPAEAKPCRRSDEGRAYCVLHRRIPSLPEGYRVRQGAGRTTNGSGSLIITLPGIGRWDSVGLPQTFCPGGIRSNIFFPSCWDGENLDSPDHFVRLTWHIPTGPVDARYGVIWHQGPCPPATPVKVPTILYEIAWDTAVFQGTSGLRMGRQPLIMSMGDPTATTYSVGRAILSSARWITARMSSGIPIYATELTLLTDDEMNGCTQPALVPEKVEGEYLPALPGMQPRAIGPRTSDDGTQLQCSFHYDLRRTNPCRKLGGGVELSGLSLLR</sequence>